<dbReference type="Pfam" id="PF03466">
    <property type="entry name" value="LysR_substrate"/>
    <property type="match status" value="1"/>
</dbReference>
<evidence type="ECO:0000313" key="7">
    <source>
        <dbReference type="Proteomes" id="UP001172737"/>
    </source>
</evidence>
<dbReference type="GO" id="GO:0032993">
    <property type="term" value="C:protein-DNA complex"/>
    <property type="evidence" value="ECO:0007669"/>
    <property type="project" value="TreeGrafter"/>
</dbReference>
<dbReference type="Pfam" id="PF00126">
    <property type="entry name" value="HTH_1"/>
    <property type="match status" value="1"/>
</dbReference>
<dbReference type="SUPFAM" id="SSF53850">
    <property type="entry name" value="Periplasmic binding protein-like II"/>
    <property type="match status" value="1"/>
</dbReference>
<comment type="caution">
    <text evidence="6">The sequence shown here is derived from an EMBL/GenBank/DDBJ whole genome shotgun (WGS) entry which is preliminary data.</text>
</comment>
<keyword evidence="3" id="KW-0238">DNA-binding</keyword>
<dbReference type="PANTHER" id="PTHR30346:SF29">
    <property type="entry name" value="LYSR SUBSTRATE-BINDING"/>
    <property type="match status" value="1"/>
</dbReference>
<dbReference type="InterPro" id="IPR000847">
    <property type="entry name" value="LysR_HTH_N"/>
</dbReference>
<dbReference type="PROSITE" id="PS50931">
    <property type="entry name" value="HTH_LYSR"/>
    <property type="match status" value="1"/>
</dbReference>
<feature type="domain" description="HTH lysR-type" evidence="5">
    <location>
        <begin position="1"/>
        <end position="58"/>
    </location>
</feature>
<comment type="similarity">
    <text evidence="1">Belongs to the LysR transcriptional regulatory family.</text>
</comment>
<protein>
    <submittedName>
        <fullName evidence="6">LysR family transcriptional regulator</fullName>
    </submittedName>
</protein>
<evidence type="ECO:0000256" key="3">
    <source>
        <dbReference type="ARBA" id="ARBA00023125"/>
    </source>
</evidence>
<organism evidence="6 7">
    <name type="scientific">Demequina lignilytica</name>
    <dbReference type="NCBI Taxonomy" id="3051663"/>
    <lineage>
        <taxon>Bacteria</taxon>
        <taxon>Bacillati</taxon>
        <taxon>Actinomycetota</taxon>
        <taxon>Actinomycetes</taxon>
        <taxon>Micrococcales</taxon>
        <taxon>Demequinaceae</taxon>
        <taxon>Demequina</taxon>
    </lineage>
</organism>
<dbReference type="InterPro" id="IPR036390">
    <property type="entry name" value="WH_DNA-bd_sf"/>
</dbReference>
<keyword evidence="7" id="KW-1185">Reference proteome</keyword>
<evidence type="ECO:0000256" key="1">
    <source>
        <dbReference type="ARBA" id="ARBA00009437"/>
    </source>
</evidence>
<evidence type="ECO:0000259" key="5">
    <source>
        <dbReference type="PROSITE" id="PS50931"/>
    </source>
</evidence>
<dbReference type="GO" id="GO:0003677">
    <property type="term" value="F:DNA binding"/>
    <property type="evidence" value="ECO:0007669"/>
    <property type="project" value="UniProtKB-KW"/>
</dbReference>
<dbReference type="Gene3D" id="1.10.10.10">
    <property type="entry name" value="Winged helix-like DNA-binding domain superfamily/Winged helix DNA-binding domain"/>
    <property type="match status" value="1"/>
</dbReference>
<keyword evidence="2" id="KW-0805">Transcription regulation</keyword>
<dbReference type="PANTHER" id="PTHR30346">
    <property type="entry name" value="TRANSCRIPTIONAL DUAL REGULATOR HCAR-RELATED"/>
    <property type="match status" value="1"/>
</dbReference>
<dbReference type="InterPro" id="IPR005119">
    <property type="entry name" value="LysR_subst-bd"/>
</dbReference>
<name>A0AAW7M6L1_9MICO</name>
<reference evidence="6" key="1">
    <citation type="submission" date="2023-06" db="EMBL/GenBank/DDBJ databases">
        <title>Sysu t00039.</title>
        <authorList>
            <person name="Gao L."/>
            <person name="Fang B.-Z."/>
            <person name="Li W.-J."/>
        </authorList>
    </citation>
    <scope>NUCLEOTIDE SEQUENCE</scope>
    <source>
        <strain evidence="6">SYSU T00039</strain>
    </source>
</reference>
<dbReference type="EMBL" id="JAUHPX010000001">
    <property type="protein sequence ID" value="MDN4486723.1"/>
    <property type="molecule type" value="Genomic_DNA"/>
</dbReference>
<evidence type="ECO:0000256" key="4">
    <source>
        <dbReference type="ARBA" id="ARBA00023163"/>
    </source>
</evidence>
<dbReference type="Proteomes" id="UP001172737">
    <property type="component" value="Unassembled WGS sequence"/>
</dbReference>
<dbReference type="SUPFAM" id="SSF46785">
    <property type="entry name" value="Winged helix' DNA-binding domain"/>
    <property type="match status" value="1"/>
</dbReference>
<dbReference type="RefSeq" id="WP_301144307.1">
    <property type="nucleotide sequence ID" value="NZ_JAUHPX010000001.1"/>
</dbReference>
<dbReference type="Gene3D" id="3.40.190.10">
    <property type="entry name" value="Periplasmic binding protein-like II"/>
    <property type="match status" value="2"/>
</dbReference>
<proteinExistence type="inferred from homology"/>
<keyword evidence="4" id="KW-0804">Transcription</keyword>
<dbReference type="AlphaFoldDB" id="A0AAW7M6L1"/>
<sequence length="299" mass="31296">MEVRHLELLRDLKERGTLGAVAAATYRTPSALSQQLRTAERELGVALVEPASRGLRLTWAGEILASGADDVLAAIARVQAAVDAGRGQPAGTVRIGTLPSAGAALLPAVLERLAGGRITIELEDFDLAEADYAGRTLDHDLVIAHSLAADVPLGAEGLVSRVIAREPIDVAVATGHPLAARTALEPADVAGERWIAVPRGFPFATILESVEAATGATLDRVIEIRDNRLVESLVSRGVGVALLPRFSTPRGDYRLVPLRGVRAVRSIVAIGRADRVERQAVRAVLDLLADVGAGLNAGG</sequence>
<dbReference type="GO" id="GO:0003700">
    <property type="term" value="F:DNA-binding transcription factor activity"/>
    <property type="evidence" value="ECO:0007669"/>
    <property type="project" value="InterPro"/>
</dbReference>
<gene>
    <name evidence="6" type="ORF">QQX10_00915</name>
</gene>
<evidence type="ECO:0000256" key="2">
    <source>
        <dbReference type="ARBA" id="ARBA00023015"/>
    </source>
</evidence>
<accession>A0AAW7M6L1</accession>
<dbReference type="InterPro" id="IPR036388">
    <property type="entry name" value="WH-like_DNA-bd_sf"/>
</dbReference>
<evidence type="ECO:0000313" key="6">
    <source>
        <dbReference type="EMBL" id="MDN4486723.1"/>
    </source>
</evidence>